<evidence type="ECO:0000313" key="1">
    <source>
        <dbReference type="EMBL" id="KAJ3540453.1"/>
    </source>
</evidence>
<gene>
    <name evidence="1" type="ORF">NM688_g6225</name>
</gene>
<proteinExistence type="predicted"/>
<keyword evidence="2" id="KW-1185">Reference proteome</keyword>
<comment type="caution">
    <text evidence="1">The sequence shown here is derived from an EMBL/GenBank/DDBJ whole genome shotgun (WGS) entry which is preliminary data.</text>
</comment>
<sequence length="671" mass="75575">MPVAPTIARCGRFLSSIFAPASAIFGPGALQRIGWQSWDVVSSTSSTGLASTHSRPPPDYGTPSESVDIDLPSSEDLPEGTDWWNVTSPEDAMPFDPSSLPLDIWDPLMPHDTGFSEIDVRSCYFDPFLFSTWSGDVCGPSSTKEDDALKGKWVQVDRNLNFQGMTYLFVYYRRTRRLDVPLITDIRILPDKESPSPYDVNWYKVSRPVSPRGQKMYLWYYKNKTLSDMTTAERKNDLITEIDVTYGDDIPWYGFEKLERPVAPTDDKRESVWLTIRKGVKPPPRAGPLHFSHDGRFKIMQVADLHFSVNQGVCRESIINPCTAADNMSLSLLAQVLDEENPDLVVFTGDQLNGQGTSWDAKSVLAKFARTVTDRKIPWAAVFGNHDDEDGDTRSEQIKYMQALPYSLVQAGPKDIHGVGNYVLKVYSADPSKTQLLTLYFMDSGAYASGKWDPFGIFHPTDYDYIRQDQINWFLEESSRINPIQRPFTPDSAKDLGGIWKRDDQLTPQVKLAKPNAMMFFHIPMQEAYSKADIDSHSGALLDLGLRDLEGHGNSKRNDGFFHKGLLQAMESDHRGAGSQREVKVVANGHCHVTENCRRVHGVWNCFGGGGSYSGYGKLGFDRRFRMFEVSDYGETIRTWKHTEHIDMWNLQILAGHGAPPPYEESEPTSS</sequence>
<dbReference type="EMBL" id="JANHOG010001250">
    <property type="protein sequence ID" value="KAJ3540453.1"/>
    <property type="molecule type" value="Genomic_DNA"/>
</dbReference>
<reference evidence="1" key="1">
    <citation type="submission" date="2022-07" db="EMBL/GenBank/DDBJ databases">
        <title>Genome Sequence of Phlebia brevispora.</title>
        <authorList>
            <person name="Buettner E."/>
        </authorList>
    </citation>
    <scope>NUCLEOTIDE SEQUENCE</scope>
    <source>
        <strain evidence="1">MPL23</strain>
    </source>
</reference>
<evidence type="ECO:0000313" key="2">
    <source>
        <dbReference type="Proteomes" id="UP001148662"/>
    </source>
</evidence>
<protein>
    <submittedName>
        <fullName evidence="1">Uncharacterized protein</fullName>
    </submittedName>
</protein>
<accession>A0ACC1SIL7</accession>
<name>A0ACC1SIL7_9APHY</name>
<dbReference type="Proteomes" id="UP001148662">
    <property type="component" value="Unassembled WGS sequence"/>
</dbReference>
<organism evidence="1 2">
    <name type="scientific">Phlebia brevispora</name>
    <dbReference type="NCBI Taxonomy" id="194682"/>
    <lineage>
        <taxon>Eukaryota</taxon>
        <taxon>Fungi</taxon>
        <taxon>Dikarya</taxon>
        <taxon>Basidiomycota</taxon>
        <taxon>Agaricomycotina</taxon>
        <taxon>Agaricomycetes</taxon>
        <taxon>Polyporales</taxon>
        <taxon>Meruliaceae</taxon>
        <taxon>Phlebia</taxon>
    </lineage>
</organism>